<evidence type="ECO:0000256" key="5">
    <source>
        <dbReference type="ARBA" id="ARBA00022840"/>
    </source>
</evidence>
<evidence type="ECO:0000256" key="4">
    <source>
        <dbReference type="ARBA" id="ARBA00022777"/>
    </source>
</evidence>
<dbReference type="AlphaFoldDB" id="A0A251T4Q6"/>
<evidence type="ECO:0000256" key="1">
    <source>
        <dbReference type="ARBA" id="ARBA00022527"/>
    </source>
</evidence>
<dbReference type="PROSITE" id="PS50011">
    <property type="entry name" value="PROTEIN_KINASE_DOM"/>
    <property type="match status" value="1"/>
</dbReference>
<keyword evidence="3" id="KW-0547">Nucleotide-binding</keyword>
<dbReference type="Gene3D" id="3.30.200.20">
    <property type="entry name" value="Phosphorylase Kinase, domain 1"/>
    <property type="match status" value="1"/>
</dbReference>
<keyword evidence="4 8" id="KW-0418">Kinase</keyword>
<feature type="compositionally biased region" description="Low complexity" evidence="6">
    <location>
        <begin position="517"/>
        <end position="536"/>
    </location>
</feature>
<dbReference type="GO" id="GO:0004714">
    <property type="term" value="F:transmembrane receptor protein tyrosine kinase activity"/>
    <property type="evidence" value="ECO:0007669"/>
    <property type="project" value="InterPro"/>
</dbReference>
<dbReference type="Pfam" id="PF07714">
    <property type="entry name" value="PK_Tyr_Ser-Thr"/>
    <property type="match status" value="1"/>
</dbReference>
<dbReference type="GO" id="GO:0005886">
    <property type="term" value="C:plasma membrane"/>
    <property type="evidence" value="ECO:0000318"/>
    <property type="project" value="GO_Central"/>
</dbReference>
<feature type="region of interest" description="Disordered" evidence="6">
    <location>
        <begin position="439"/>
        <end position="501"/>
    </location>
</feature>
<dbReference type="InParanoid" id="A0A251T4Q6"/>
<evidence type="ECO:0000313" key="9">
    <source>
        <dbReference type="Proteomes" id="UP000215914"/>
    </source>
</evidence>
<name>A0A251T4Q6_HELAN</name>
<dbReference type="InterPro" id="IPR008271">
    <property type="entry name" value="Ser/Thr_kinase_AS"/>
</dbReference>
<evidence type="ECO:0000256" key="2">
    <source>
        <dbReference type="ARBA" id="ARBA00022679"/>
    </source>
</evidence>
<dbReference type="PROSITE" id="PS00108">
    <property type="entry name" value="PROTEIN_KINASE_ST"/>
    <property type="match status" value="1"/>
</dbReference>
<dbReference type="Gene3D" id="1.10.510.10">
    <property type="entry name" value="Transferase(Phosphotransferase) domain 1"/>
    <property type="match status" value="1"/>
</dbReference>
<dbReference type="InterPro" id="IPR000719">
    <property type="entry name" value="Prot_kinase_dom"/>
</dbReference>
<protein>
    <submittedName>
        <fullName evidence="8">Putative serine/threonine/dual specificity protein kinase, catalytic domain-containing protein</fullName>
    </submittedName>
</protein>
<dbReference type="SUPFAM" id="SSF56112">
    <property type="entry name" value="Protein kinase-like (PK-like)"/>
    <property type="match status" value="1"/>
</dbReference>
<feature type="region of interest" description="Disordered" evidence="6">
    <location>
        <begin position="517"/>
        <end position="539"/>
    </location>
</feature>
<feature type="compositionally biased region" description="Low complexity" evidence="6">
    <location>
        <begin position="571"/>
        <end position="586"/>
    </location>
</feature>
<feature type="compositionally biased region" description="Basic residues" evidence="6">
    <location>
        <begin position="475"/>
        <end position="485"/>
    </location>
</feature>
<dbReference type="PANTHER" id="PTHR27003:SF408">
    <property type="entry name" value="PROTEIN KINASE DOMAIN-CONTAINING PROTEIN"/>
    <property type="match status" value="1"/>
</dbReference>
<organism evidence="8 9">
    <name type="scientific">Helianthus annuus</name>
    <name type="common">Common sunflower</name>
    <dbReference type="NCBI Taxonomy" id="4232"/>
    <lineage>
        <taxon>Eukaryota</taxon>
        <taxon>Viridiplantae</taxon>
        <taxon>Streptophyta</taxon>
        <taxon>Embryophyta</taxon>
        <taxon>Tracheophyta</taxon>
        <taxon>Spermatophyta</taxon>
        <taxon>Magnoliopsida</taxon>
        <taxon>eudicotyledons</taxon>
        <taxon>Gunneridae</taxon>
        <taxon>Pentapetalae</taxon>
        <taxon>asterids</taxon>
        <taxon>campanulids</taxon>
        <taxon>Asterales</taxon>
        <taxon>Asteraceae</taxon>
        <taxon>Asteroideae</taxon>
        <taxon>Heliantheae alliance</taxon>
        <taxon>Heliantheae</taxon>
        <taxon>Helianthus</taxon>
    </lineage>
</organism>
<keyword evidence="9" id="KW-1185">Reference proteome</keyword>
<accession>A0A251T4Q6</accession>
<dbReference type="FunFam" id="3.30.200.20:FF:000039">
    <property type="entry name" value="receptor-like protein kinase FERONIA"/>
    <property type="match status" value="1"/>
</dbReference>
<keyword evidence="1" id="KW-0723">Serine/threonine-protein kinase</keyword>
<proteinExistence type="predicted"/>
<keyword evidence="5" id="KW-0067">ATP-binding</keyword>
<reference evidence="9" key="1">
    <citation type="journal article" date="2017" name="Nature">
        <title>The sunflower genome provides insights into oil metabolism, flowering and Asterid evolution.</title>
        <authorList>
            <person name="Badouin H."/>
            <person name="Gouzy J."/>
            <person name="Grassa C.J."/>
            <person name="Murat F."/>
            <person name="Staton S.E."/>
            <person name="Cottret L."/>
            <person name="Lelandais-Briere C."/>
            <person name="Owens G.L."/>
            <person name="Carrere S."/>
            <person name="Mayjonade B."/>
            <person name="Legrand L."/>
            <person name="Gill N."/>
            <person name="Kane N.C."/>
            <person name="Bowers J.E."/>
            <person name="Hubner S."/>
            <person name="Bellec A."/>
            <person name="Berard A."/>
            <person name="Berges H."/>
            <person name="Blanchet N."/>
            <person name="Boniface M.C."/>
            <person name="Brunel D."/>
            <person name="Catrice O."/>
            <person name="Chaidir N."/>
            <person name="Claudel C."/>
            <person name="Donnadieu C."/>
            <person name="Faraut T."/>
            <person name="Fievet G."/>
            <person name="Helmstetter N."/>
            <person name="King M."/>
            <person name="Knapp S.J."/>
            <person name="Lai Z."/>
            <person name="Le Paslier M.C."/>
            <person name="Lippi Y."/>
            <person name="Lorenzon L."/>
            <person name="Mandel J.R."/>
            <person name="Marage G."/>
            <person name="Marchand G."/>
            <person name="Marquand E."/>
            <person name="Bret-Mestries E."/>
            <person name="Morien E."/>
            <person name="Nambeesan S."/>
            <person name="Nguyen T."/>
            <person name="Pegot-Espagnet P."/>
            <person name="Pouilly N."/>
            <person name="Raftis F."/>
            <person name="Sallet E."/>
            <person name="Schiex T."/>
            <person name="Thomas J."/>
            <person name="Vandecasteele C."/>
            <person name="Vares D."/>
            <person name="Vear F."/>
            <person name="Vautrin S."/>
            <person name="Crespi M."/>
            <person name="Mangin B."/>
            <person name="Burke J.M."/>
            <person name="Salse J."/>
            <person name="Munos S."/>
            <person name="Vincourt P."/>
            <person name="Rieseberg L.H."/>
            <person name="Langlade N.B."/>
        </authorList>
    </citation>
    <scope>NUCLEOTIDE SEQUENCE [LARGE SCALE GENOMIC DNA]</scope>
    <source>
        <strain evidence="9">cv. SF193</strain>
    </source>
</reference>
<feature type="compositionally biased region" description="Polar residues" evidence="6">
    <location>
        <begin position="486"/>
        <end position="501"/>
    </location>
</feature>
<dbReference type="PANTHER" id="PTHR27003">
    <property type="entry name" value="OS07G0166700 PROTEIN"/>
    <property type="match status" value="1"/>
</dbReference>
<evidence type="ECO:0000256" key="3">
    <source>
        <dbReference type="ARBA" id="ARBA00022741"/>
    </source>
</evidence>
<evidence type="ECO:0000259" key="7">
    <source>
        <dbReference type="PROSITE" id="PS50011"/>
    </source>
</evidence>
<dbReference type="InterPro" id="IPR001245">
    <property type="entry name" value="Ser-Thr/Tyr_kinase_cat_dom"/>
</dbReference>
<dbReference type="Proteomes" id="UP000215914">
    <property type="component" value="Chromosome 12"/>
</dbReference>
<dbReference type="InterPro" id="IPR011009">
    <property type="entry name" value="Kinase-like_dom_sf"/>
</dbReference>
<feature type="region of interest" description="Disordered" evidence="6">
    <location>
        <begin position="571"/>
        <end position="616"/>
    </location>
</feature>
<feature type="compositionally biased region" description="Basic residues" evidence="6">
    <location>
        <begin position="457"/>
        <end position="466"/>
    </location>
</feature>
<dbReference type="GO" id="GO:0004674">
    <property type="term" value="F:protein serine/threonine kinase activity"/>
    <property type="evidence" value="ECO:0007669"/>
    <property type="project" value="UniProtKB-KW"/>
</dbReference>
<gene>
    <name evidence="8" type="ORF">HannXRQ_Chr12g0374061</name>
</gene>
<dbReference type="EMBL" id="CM007901">
    <property type="protein sequence ID" value="OTG05486.1"/>
    <property type="molecule type" value="Genomic_DNA"/>
</dbReference>
<evidence type="ECO:0000313" key="8">
    <source>
        <dbReference type="EMBL" id="OTG05486.1"/>
    </source>
</evidence>
<evidence type="ECO:0000256" key="6">
    <source>
        <dbReference type="SAM" id="MobiDB-lite"/>
    </source>
</evidence>
<sequence>MEAKMSSLPYALLCRRFSLDEILSATKNFDNALVVGEGGFGKVYRATISVENDATFIVSIKRLDSDSNQGAPEFWAEIEMLTNLRHCNLVSLIGYCNDKSEMILVYEFIPHGTLDGHLHKYGTSLSWVQRLKISIGAATGLHYLHTGTSTQHGVIHRDVKSSNILLDNEYGAKISDFGLSKIAPTNTSGAYVNTLVRCTFGYLDPEYFLTGRLTRKSDVFAFGWYYSNCCVGGQHWIEALTRMSAVWLSGLIIEKQDKRMISTGLLTVQMVQSTAVPPQAPAPPLVDVTNELWNLFQPFLQQKHQLAEQQHEKHVQDLKNTMETRFKDTKDDIKAIKAHLLATTSTAPPTVLFIDEIPIDNAKKGEKIKEWTRKGIDNGLHLDPEKDAMLRNIPLPDGSKKVDVTQNALDDGVISVKRDRAAKDLSRWNEEKRAFMELNEQGCSGEKDDQNPVPKRNLTRKVRKPKSTPSCLPKHTSKPPSKSHQHQTSTQTVAETSVVPTSAGTSAVTTIALTTTHTTSTHTTTTALSPSKTTSPPSFPAIKQKTADVKTSVVMVTVVETPVVSTTVSQSQTTTTQITSTVPPKTSSASPKIKRRRIIISDDDSPSRPPTASKSQALVTIPKPISLSSAQIQKPLPPAGVLFPLELIAVREEIKSFYYEDDPAKRSLPSIEGYPRPNNIEEYLKIKAKQAEDISIKNKHGKSDSFYSHRSDLWSSLPKMYVSKSLKGQMSP</sequence>
<keyword evidence="2" id="KW-0808">Transferase</keyword>
<dbReference type="GO" id="GO:0005524">
    <property type="term" value="F:ATP binding"/>
    <property type="evidence" value="ECO:0007669"/>
    <property type="project" value="UniProtKB-KW"/>
</dbReference>
<dbReference type="InterPro" id="IPR045272">
    <property type="entry name" value="ANXUR1/2-like"/>
</dbReference>
<dbReference type="SMART" id="SM00220">
    <property type="entry name" value="S_TKc"/>
    <property type="match status" value="1"/>
</dbReference>
<feature type="domain" description="Protein kinase" evidence="7">
    <location>
        <begin position="29"/>
        <end position="342"/>
    </location>
</feature>
<dbReference type="GO" id="GO:0004672">
    <property type="term" value="F:protein kinase activity"/>
    <property type="evidence" value="ECO:0000318"/>
    <property type="project" value="GO_Central"/>
</dbReference>